<dbReference type="Gene3D" id="3.10.20.10">
    <property type="match status" value="1"/>
</dbReference>
<accession>A7I9I5</accession>
<keyword evidence="6" id="KW-1185">Reference proteome</keyword>
<keyword evidence="3" id="KW-0694">RNA-binding</keyword>
<dbReference type="InterPro" id="IPR023573">
    <property type="entry name" value="Ribosomal_eL20_dom"/>
</dbReference>
<keyword evidence="3" id="KW-0699">rRNA-binding</keyword>
<dbReference type="Proteomes" id="UP000002408">
    <property type="component" value="Chromosome"/>
</dbReference>
<reference evidence="6" key="1">
    <citation type="journal article" date="2015" name="Microbiology">
        <title>Genome of Methanoregula boonei 6A8 reveals adaptations to oligotrophic peatland environments.</title>
        <authorList>
            <person name="Braeuer S."/>
            <person name="Cadillo-Quiroz H."/>
            <person name="Kyrpides N."/>
            <person name="Woyke T."/>
            <person name="Goodwin L."/>
            <person name="Detter C."/>
            <person name="Podell S."/>
            <person name="Yavitt J.B."/>
            <person name="Zinder S.H."/>
        </authorList>
    </citation>
    <scope>NUCLEOTIDE SEQUENCE [LARGE SCALE GENOMIC DNA]</scope>
    <source>
        <strain evidence="6">DSM 21154 / JCM 14090 / 6A8</strain>
    </source>
</reference>
<comment type="similarity">
    <text evidence="3">Belongs to the eukaryotic ribosomal protein eL20 family.</text>
</comment>
<dbReference type="HAMAP" id="MF_00273">
    <property type="entry name" value="Ribosomal_eL20"/>
    <property type="match status" value="1"/>
</dbReference>
<dbReference type="EMBL" id="CP000780">
    <property type="protein sequence ID" value="ABS56396.1"/>
    <property type="molecule type" value="Genomic_DNA"/>
</dbReference>
<dbReference type="GO" id="GO:0006412">
    <property type="term" value="P:translation"/>
    <property type="evidence" value="ECO:0007669"/>
    <property type="project" value="UniProtKB-UniRule"/>
</dbReference>
<dbReference type="GO" id="GO:0070180">
    <property type="term" value="F:large ribosomal subunit rRNA binding"/>
    <property type="evidence" value="ECO:0007669"/>
    <property type="project" value="UniProtKB-UniRule"/>
</dbReference>
<dbReference type="GO" id="GO:1990904">
    <property type="term" value="C:ribonucleoprotein complex"/>
    <property type="evidence" value="ECO:0007669"/>
    <property type="project" value="UniProtKB-KW"/>
</dbReference>
<dbReference type="OrthoDB" id="191241at2157"/>
<dbReference type="InterPro" id="IPR028877">
    <property type="entry name" value="Ribosomal_eL20"/>
</dbReference>
<dbReference type="AlphaFoldDB" id="A7I9I5"/>
<sequence>MAAEQKFEVKGTFLMGEDWMPYTKVIEAPNAKQAEERTFATIGSKHNLKRRYITVSGVSPVKE</sequence>
<proteinExistence type="inferred from homology"/>
<keyword evidence="2 3" id="KW-0687">Ribonucleoprotein</keyword>
<gene>
    <name evidence="3" type="primary">rpl18a</name>
    <name evidence="3" type="synonym">rpl20e</name>
    <name evidence="3" type="synonym">rplX</name>
    <name evidence="5" type="ordered locus">Mboo_1881</name>
</gene>
<dbReference type="NCBIfam" id="NF001981">
    <property type="entry name" value="PRK00773.1-1"/>
    <property type="match status" value="1"/>
</dbReference>
<dbReference type="STRING" id="456442.Mboo_1881"/>
<dbReference type="GO" id="GO:0003735">
    <property type="term" value="F:structural constituent of ribosome"/>
    <property type="evidence" value="ECO:0007669"/>
    <property type="project" value="InterPro"/>
</dbReference>
<name>A7I9I5_METB6</name>
<dbReference type="SUPFAM" id="SSF160374">
    <property type="entry name" value="RplX-like"/>
    <property type="match status" value="1"/>
</dbReference>
<comment type="subunit">
    <text evidence="3">Part of the 50S ribosomal subunit. Binds 23S rRNA.</text>
</comment>
<dbReference type="Pfam" id="PF01775">
    <property type="entry name" value="Ribosomal_L18A"/>
    <property type="match status" value="1"/>
</dbReference>
<dbReference type="HOGENOM" id="CLU_177460_1_1_2"/>
<dbReference type="GeneID" id="5411375"/>
<evidence type="ECO:0000256" key="3">
    <source>
        <dbReference type="HAMAP-Rule" id="MF_00273"/>
    </source>
</evidence>
<dbReference type="RefSeq" id="WP_012107449.1">
    <property type="nucleotide sequence ID" value="NC_009712.1"/>
</dbReference>
<organism evidence="5 6">
    <name type="scientific">Methanoregula boonei (strain DSM 21154 / JCM 14090 / 6A8)</name>
    <dbReference type="NCBI Taxonomy" id="456442"/>
    <lineage>
        <taxon>Archaea</taxon>
        <taxon>Methanobacteriati</taxon>
        <taxon>Methanobacteriota</taxon>
        <taxon>Stenosarchaea group</taxon>
        <taxon>Methanomicrobia</taxon>
        <taxon>Methanomicrobiales</taxon>
        <taxon>Methanoregulaceae</taxon>
        <taxon>Methanoregula</taxon>
    </lineage>
</organism>
<evidence type="ECO:0000256" key="2">
    <source>
        <dbReference type="ARBA" id="ARBA00023274"/>
    </source>
</evidence>
<keyword evidence="1 3" id="KW-0689">Ribosomal protein</keyword>
<dbReference type="GO" id="GO:0005840">
    <property type="term" value="C:ribosome"/>
    <property type="evidence" value="ECO:0007669"/>
    <property type="project" value="UniProtKB-KW"/>
</dbReference>
<dbReference type="KEGG" id="mbn:Mboo_1881"/>
<evidence type="ECO:0000313" key="5">
    <source>
        <dbReference type="EMBL" id="ABS56396.1"/>
    </source>
</evidence>
<evidence type="ECO:0000256" key="1">
    <source>
        <dbReference type="ARBA" id="ARBA00022980"/>
    </source>
</evidence>
<feature type="domain" description="Large ribosomal subunit protein eL20" evidence="4">
    <location>
        <begin position="5"/>
        <end position="59"/>
    </location>
</feature>
<dbReference type="eggNOG" id="arCOG04175">
    <property type="taxonomic scope" value="Archaea"/>
</dbReference>
<evidence type="ECO:0000313" key="6">
    <source>
        <dbReference type="Proteomes" id="UP000002408"/>
    </source>
</evidence>
<evidence type="ECO:0000259" key="4">
    <source>
        <dbReference type="Pfam" id="PF01775"/>
    </source>
</evidence>
<protein>
    <recommendedName>
        <fullName evidence="3">Large ribosomal subunit protein eL20</fullName>
    </recommendedName>
</protein>